<keyword evidence="3" id="KW-0997">Cell inner membrane</keyword>
<proteinExistence type="predicted"/>
<keyword evidence="5 8" id="KW-1133">Transmembrane helix</keyword>
<dbReference type="PANTHER" id="PTHR30336:SF0">
    <property type="entry name" value="PROTEIN SANA"/>
    <property type="match status" value="1"/>
</dbReference>
<reference evidence="10" key="1">
    <citation type="submission" date="2022-09" db="EMBL/GenBank/DDBJ databases">
        <title>Comparative genomics and taxonomic characterization of three novel marine species of genus Reichenbachiella exhibiting antioxidant and polysaccharide degradation activities.</title>
        <authorList>
            <person name="Muhammad N."/>
            <person name="Lee Y.-J."/>
            <person name="Ko J."/>
            <person name="Kim S.-G."/>
        </authorList>
    </citation>
    <scope>NUCLEOTIDE SEQUENCE</scope>
    <source>
        <strain evidence="10">BKB1-1</strain>
    </source>
</reference>
<name>A0ABY6CTV7_9BACT</name>
<evidence type="ECO:0000256" key="8">
    <source>
        <dbReference type="SAM" id="Phobius"/>
    </source>
</evidence>
<dbReference type="RefSeq" id="WP_262309119.1">
    <property type="nucleotide sequence ID" value="NZ_CP106679.1"/>
</dbReference>
<sequence length="202" mass="22698">MKLIRYSVGGILLIISFLIFCNVWIIGQTTDRIYADSRQLIGAEVGLVFGTSSKLIGGDPNPFFTKRMIAAAELIKSGKVEKLILSGSRDSVYYNEPVQMQEALVALGVSKDQLILDDSGNRTLASVARLRDIYGYEQCVMITQQYHAYRCLFIADELGIQAECYQAATPEIFEHKKAILRELFARTKAVIDLYLLYPQNDE</sequence>
<comment type="function">
    <text evidence="7">Participates in the barrier function of the cell envelope.</text>
</comment>
<keyword evidence="11" id="KW-1185">Reference proteome</keyword>
<feature type="transmembrane region" description="Helical" evidence="8">
    <location>
        <begin position="6"/>
        <end position="27"/>
    </location>
</feature>
<feature type="domain" description="DUF218" evidence="9">
    <location>
        <begin position="47"/>
        <end position="184"/>
    </location>
</feature>
<dbReference type="Proteomes" id="UP001065174">
    <property type="component" value="Chromosome"/>
</dbReference>
<protein>
    <submittedName>
        <fullName evidence="10">YdcF family protein</fullName>
    </submittedName>
</protein>
<dbReference type="InterPro" id="IPR003848">
    <property type="entry name" value="DUF218"/>
</dbReference>
<evidence type="ECO:0000256" key="2">
    <source>
        <dbReference type="ARBA" id="ARBA00022475"/>
    </source>
</evidence>
<keyword evidence="6 8" id="KW-0472">Membrane</keyword>
<gene>
    <name evidence="10" type="ORF">N6H18_15125</name>
</gene>
<dbReference type="InterPro" id="IPR051599">
    <property type="entry name" value="Cell_Envelope_Assoc"/>
</dbReference>
<evidence type="ECO:0000256" key="1">
    <source>
        <dbReference type="ARBA" id="ARBA00004377"/>
    </source>
</evidence>
<evidence type="ECO:0000313" key="11">
    <source>
        <dbReference type="Proteomes" id="UP001065174"/>
    </source>
</evidence>
<evidence type="ECO:0000256" key="6">
    <source>
        <dbReference type="ARBA" id="ARBA00023136"/>
    </source>
</evidence>
<keyword evidence="4 8" id="KW-0812">Transmembrane</keyword>
<evidence type="ECO:0000259" key="9">
    <source>
        <dbReference type="Pfam" id="PF02698"/>
    </source>
</evidence>
<dbReference type="CDD" id="cd06259">
    <property type="entry name" value="YdcF-like"/>
    <property type="match status" value="1"/>
</dbReference>
<evidence type="ECO:0000313" key="10">
    <source>
        <dbReference type="EMBL" id="UXP31680.1"/>
    </source>
</evidence>
<evidence type="ECO:0000256" key="4">
    <source>
        <dbReference type="ARBA" id="ARBA00022692"/>
    </source>
</evidence>
<evidence type="ECO:0000256" key="5">
    <source>
        <dbReference type="ARBA" id="ARBA00022989"/>
    </source>
</evidence>
<dbReference type="Pfam" id="PF02698">
    <property type="entry name" value="DUF218"/>
    <property type="match status" value="1"/>
</dbReference>
<evidence type="ECO:0000256" key="3">
    <source>
        <dbReference type="ARBA" id="ARBA00022519"/>
    </source>
</evidence>
<dbReference type="EMBL" id="CP106679">
    <property type="protein sequence ID" value="UXP31680.1"/>
    <property type="molecule type" value="Genomic_DNA"/>
</dbReference>
<evidence type="ECO:0000256" key="7">
    <source>
        <dbReference type="ARBA" id="ARBA00037355"/>
    </source>
</evidence>
<dbReference type="PANTHER" id="PTHR30336">
    <property type="entry name" value="INNER MEMBRANE PROTEIN, PROBABLE PERMEASE"/>
    <property type="match status" value="1"/>
</dbReference>
<organism evidence="10 11">
    <name type="scientific">Reichenbachiella agarivorans</name>
    <dbReference type="NCBI Taxonomy" id="2979464"/>
    <lineage>
        <taxon>Bacteria</taxon>
        <taxon>Pseudomonadati</taxon>
        <taxon>Bacteroidota</taxon>
        <taxon>Cytophagia</taxon>
        <taxon>Cytophagales</taxon>
        <taxon>Reichenbachiellaceae</taxon>
        <taxon>Reichenbachiella</taxon>
    </lineage>
</organism>
<comment type="subcellular location">
    <subcellularLocation>
        <location evidence="1">Cell inner membrane</location>
        <topology evidence="1">Single-pass membrane protein</topology>
    </subcellularLocation>
</comment>
<keyword evidence="2" id="KW-1003">Cell membrane</keyword>
<accession>A0ABY6CTV7</accession>